<sequence length="129" mass="14696">MNDFRQIKFGGKLLQVEEFNWMHEICIGFIRKNIEESTANHIVVVTHHLPTLQVVAAHHRGSVLNNAFASDYDNLIANSRIDAWIYGHSHTNIDTEIGGTRVISNQMGYIFANEHLMNGFESGKFIEIK</sequence>
<dbReference type="Proteomes" id="UP000014151">
    <property type="component" value="Unassembled WGS sequence"/>
</dbReference>
<dbReference type="InterPro" id="IPR029052">
    <property type="entry name" value="Metallo-depent_PP-like"/>
</dbReference>
<dbReference type="PANTHER" id="PTHR37844:SF1">
    <property type="entry name" value="CALCINEURIN-LIKE PHOSPHOESTERASE DOMAIN-CONTAINING PROTEIN"/>
    <property type="match status" value="1"/>
</dbReference>
<evidence type="ECO:0008006" key="3">
    <source>
        <dbReference type="Google" id="ProtNLM"/>
    </source>
</evidence>
<name>R9HU73_PHOVU</name>
<evidence type="ECO:0000313" key="2">
    <source>
        <dbReference type="Proteomes" id="UP000014151"/>
    </source>
</evidence>
<dbReference type="AlphaFoldDB" id="R9HU73"/>
<dbReference type="EMBL" id="ASSN01000008">
    <property type="protein sequence ID" value="EOS04715.1"/>
    <property type="molecule type" value="Genomic_DNA"/>
</dbReference>
<evidence type="ECO:0000313" key="1">
    <source>
        <dbReference type="EMBL" id="EOS04715.1"/>
    </source>
</evidence>
<dbReference type="HOGENOM" id="CLU_1944481_0_0_10"/>
<dbReference type="PANTHER" id="PTHR37844">
    <property type="entry name" value="SER/THR PROTEIN PHOSPHATASE SUPERFAMILY (AFU_ORTHOLOGUE AFUA_1G14840)"/>
    <property type="match status" value="1"/>
</dbReference>
<dbReference type="SUPFAM" id="SSF56300">
    <property type="entry name" value="Metallo-dependent phosphatases"/>
    <property type="match status" value="1"/>
</dbReference>
<accession>R9HU73</accession>
<organism evidence="1 2">
    <name type="scientific">Phocaeicola vulgatus dnLKV7</name>
    <dbReference type="NCBI Taxonomy" id="1235786"/>
    <lineage>
        <taxon>Bacteria</taxon>
        <taxon>Pseudomonadati</taxon>
        <taxon>Bacteroidota</taxon>
        <taxon>Bacteroidia</taxon>
        <taxon>Bacteroidales</taxon>
        <taxon>Bacteroidaceae</taxon>
        <taxon>Phocaeicola</taxon>
    </lineage>
</organism>
<dbReference type="PATRIC" id="fig|1235786.3.peg.1240"/>
<reference evidence="1 2" key="1">
    <citation type="submission" date="2013-04" db="EMBL/GenBank/DDBJ databases">
        <title>The Genome Sequence of Bacteroides vulgatus dnLKV7.</title>
        <authorList>
            <consortium name="The Broad Institute Genomics Platform"/>
            <consortium name="The Broad Institute Genome Sequencing Center for Infectious Disease"/>
            <person name="Earl A."/>
            <person name="Xavier R."/>
            <person name="Kuhn K."/>
            <person name="Stappenbeck T."/>
            <person name="Walker B."/>
            <person name="Young S."/>
            <person name="Zeng Q."/>
            <person name="Gargeya S."/>
            <person name="Fitzgerald M."/>
            <person name="Haas B."/>
            <person name="Abouelleil A."/>
            <person name="Allen A.W."/>
            <person name="Alvarado L."/>
            <person name="Arachchi H.M."/>
            <person name="Berlin A.M."/>
            <person name="Chapman S.B."/>
            <person name="Gainer-Dewar J."/>
            <person name="Goldberg J."/>
            <person name="Griggs A."/>
            <person name="Gujja S."/>
            <person name="Hansen M."/>
            <person name="Howarth C."/>
            <person name="Imamovic A."/>
            <person name="Ireland A."/>
            <person name="Larimer J."/>
            <person name="McCowan C."/>
            <person name="Murphy C."/>
            <person name="Pearson M."/>
            <person name="Poon T.W."/>
            <person name="Priest M."/>
            <person name="Roberts A."/>
            <person name="Saif S."/>
            <person name="Shea T."/>
            <person name="Sisk P."/>
            <person name="Sykes S."/>
            <person name="Wortman J."/>
            <person name="Nusbaum C."/>
            <person name="Birren B."/>
        </authorList>
    </citation>
    <scope>NUCLEOTIDE SEQUENCE [LARGE SCALE GENOMIC DNA]</scope>
    <source>
        <strain evidence="2">dnLKV7</strain>
    </source>
</reference>
<comment type="caution">
    <text evidence="1">The sequence shown here is derived from an EMBL/GenBank/DDBJ whole genome shotgun (WGS) entry which is preliminary data.</text>
</comment>
<proteinExistence type="predicted"/>
<dbReference type="Gene3D" id="3.60.21.10">
    <property type="match status" value="1"/>
</dbReference>
<protein>
    <recommendedName>
        <fullName evidence="3">Calcineurin-like phosphoesterase domain-containing protein</fullName>
    </recommendedName>
</protein>
<gene>
    <name evidence="1" type="ORF">C800_01207</name>
</gene>